<keyword evidence="3" id="KW-1185">Reference proteome</keyword>
<organism evidence="2 3">
    <name type="scientific">Fructilactobacillus myrtifloralis</name>
    <dbReference type="NCBI Taxonomy" id="2940301"/>
    <lineage>
        <taxon>Bacteria</taxon>
        <taxon>Bacillati</taxon>
        <taxon>Bacillota</taxon>
        <taxon>Bacilli</taxon>
        <taxon>Lactobacillales</taxon>
        <taxon>Lactobacillaceae</taxon>
        <taxon>Fructilactobacillus</taxon>
    </lineage>
</organism>
<reference evidence="2" key="1">
    <citation type="submission" date="2022-05" db="EMBL/GenBank/DDBJ databases">
        <authorList>
            <person name="Oliphant S.A."/>
            <person name="Watson-Haigh N.S."/>
            <person name="Sumby K.M."/>
            <person name="Gardner J.M."/>
            <person name="Jiranek V."/>
        </authorList>
    </citation>
    <scope>NUCLEOTIDE SEQUENCE</scope>
    <source>
        <strain evidence="2">KI16_H9</strain>
    </source>
</reference>
<protein>
    <submittedName>
        <fullName evidence="2">FRG domain-containing protein</fullName>
    </submittedName>
</protein>
<gene>
    <name evidence="2" type="ORF">M3M35_02835</name>
</gene>
<evidence type="ECO:0000313" key="2">
    <source>
        <dbReference type="EMBL" id="USS85595.1"/>
    </source>
</evidence>
<name>A0ABY5BPV9_9LACO</name>
<evidence type="ECO:0000259" key="1">
    <source>
        <dbReference type="SMART" id="SM00901"/>
    </source>
</evidence>
<dbReference type="Proteomes" id="UP001056707">
    <property type="component" value="Chromosome"/>
</dbReference>
<accession>A0ABY5BPV9</accession>
<evidence type="ECO:0000313" key="3">
    <source>
        <dbReference type="Proteomes" id="UP001056707"/>
    </source>
</evidence>
<dbReference type="SMART" id="SM00901">
    <property type="entry name" value="FRG"/>
    <property type="match status" value="1"/>
</dbReference>
<feature type="domain" description="FRG" evidence="1">
    <location>
        <begin position="18"/>
        <end position="116"/>
    </location>
</feature>
<sequence length="360" mass="42821">MDEIKSLQDFITLIDDKYDDHWYFRGESKDYGITKNLASGYRWMVDNKKTFVDLLNLRKEFFREVGGNLTQKEIENFLSYSQHHGLPTELLDITANPLVALYFACDSNPKEDGFLYLFSNSIKDDNLYPRQFYSSPYRDLTKKLYSQDISQQHIFFRWFEDIDDSMIQKDLMEESNQFTYYLFQDSDFFKIQDESEKVWNEYSIKYPELAKVSYSKNKFLSQIKNKNYSRSEEISKRFDPIIGLTFSLIGMNMENGMYFPSLKYLLVKPTIIFDRMKNQQGLFIYQLREGVDDEIGDFQPIIPAVKMNIPASKKAKIMKQLNLMGINRKFIYSDDDNVAAYLKENYNESFYREMHPYSNN</sequence>
<dbReference type="RefSeq" id="WP_252750490.1">
    <property type="nucleotide sequence ID" value="NZ_CP097116.1"/>
</dbReference>
<proteinExistence type="predicted"/>
<dbReference type="Pfam" id="PF08867">
    <property type="entry name" value="FRG"/>
    <property type="match status" value="1"/>
</dbReference>
<dbReference type="InterPro" id="IPR014966">
    <property type="entry name" value="FRG-dom"/>
</dbReference>
<dbReference type="EMBL" id="CP097116">
    <property type="protein sequence ID" value="USS85595.1"/>
    <property type="molecule type" value="Genomic_DNA"/>
</dbReference>